<feature type="compositionally biased region" description="Polar residues" evidence="15">
    <location>
        <begin position="110"/>
        <end position="124"/>
    </location>
</feature>
<dbReference type="GO" id="GO:0005737">
    <property type="term" value="C:cytoplasm"/>
    <property type="evidence" value="ECO:0007669"/>
    <property type="project" value="UniProtKB-SubCell"/>
</dbReference>
<evidence type="ECO:0000256" key="9">
    <source>
        <dbReference type="ARBA" id="ARBA00022777"/>
    </source>
</evidence>
<feature type="compositionally biased region" description="Polar residues" evidence="15">
    <location>
        <begin position="765"/>
        <end position="776"/>
    </location>
</feature>
<comment type="catalytic activity">
    <reaction evidence="13">
        <text>L-seryl-[protein] + ATP = O-phospho-L-seryl-[protein] + ADP + H(+)</text>
        <dbReference type="Rhea" id="RHEA:17989"/>
        <dbReference type="Rhea" id="RHEA-COMP:9863"/>
        <dbReference type="Rhea" id="RHEA-COMP:11604"/>
        <dbReference type="ChEBI" id="CHEBI:15378"/>
        <dbReference type="ChEBI" id="CHEBI:29999"/>
        <dbReference type="ChEBI" id="CHEBI:30616"/>
        <dbReference type="ChEBI" id="CHEBI:83421"/>
        <dbReference type="ChEBI" id="CHEBI:456216"/>
        <dbReference type="EC" id="2.7.11.1"/>
    </reaction>
</comment>
<evidence type="ECO:0000256" key="15">
    <source>
        <dbReference type="SAM" id="MobiDB-lite"/>
    </source>
</evidence>
<feature type="region of interest" description="Disordered" evidence="15">
    <location>
        <begin position="57"/>
        <end position="186"/>
    </location>
</feature>
<dbReference type="Pfam" id="PF00069">
    <property type="entry name" value="Pkinase"/>
    <property type="match status" value="2"/>
</dbReference>
<dbReference type="InterPro" id="IPR049761">
    <property type="entry name" value="LATS1-like_MobB"/>
</dbReference>
<feature type="compositionally biased region" description="Polar residues" evidence="15">
    <location>
        <begin position="160"/>
        <end position="176"/>
    </location>
</feature>
<comment type="catalytic activity">
    <reaction evidence="12">
        <text>L-threonyl-[protein] + ATP = O-phospho-L-threonyl-[protein] + ADP + H(+)</text>
        <dbReference type="Rhea" id="RHEA:46608"/>
        <dbReference type="Rhea" id="RHEA-COMP:11060"/>
        <dbReference type="Rhea" id="RHEA-COMP:11605"/>
        <dbReference type="ChEBI" id="CHEBI:15378"/>
        <dbReference type="ChEBI" id="CHEBI:30013"/>
        <dbReference type="ChEBI" id="CHEBI:30616"/>
        <dbReference type="ChEBI" id="CHEBI:61977"/>
        <dbReference type="ChEBI" id="CHEBI:456216"/>
        <dbReference type="EC" id="2.7.11.1"/>
    </reaction>
</comment>
<organism evidence="17 18">
    <name type="scientific">Anopheles minimus</name>
    <dbReference type="NCBI Taxonomy" id="112268"/>
    <lineage>
        <taxon>Eukaryota</taxon>
        <taxon>Metazoa</taxon>
        <taxon>Ecdysozoa</taxon>
        <taxon>Arthropoda</taxon>
        <taxon>Hexapoda</taxon>
        <taxon>Insecta</taxon>
        <taxon>Pterygota</taxon>
        <taxon>Neoptera</taxon>
        <taxon>Endopterygota</taxon>
        <taxon>Diptera</taxon>
        <taxon>Nematocera</taxon>
        <taxon>Culicoidea</taxon>
        <taxon>Culicidae</taxon>
        <taxon>Anophelinae</taxon>
        <taxon>Anopheles</taxon>
    </lineage>
</organism>
<keyword evidence="6" id="KW-0808">Transferase</keyword>
<evidence type="ECO:0000256" key="13">
    <source>
        <dbReference type="ARBA" id="ARBA00048679"/>
    </source>
</evidence>
<evidence type="ECO:0000256" key="14">
    <source>
        <dbReference type="PROSITE-ProRule" id="PRU10141"/>
    </source>
</evidence>
<accession>A0A182VXJ0</accession>
<keyword evidence="18" id="KW-1185">Reference proteome</keyword>
<evidence type="ECO:0000256" key="2">
    <source>
        <dbReference type="ARBA" id="ARBA00004496"/>
    </source>
</evidence>
<dbReference type="GO" id="GO:0043065">
    <property type="term" value="P:positive regulation of apoptotic process"/>
    <property type="evidence" value="ECO:0007669"/>
    <property type="project" value="TreeGrafter"/>
</dbReference>
<dbReference type="PANTHER" id="PTHR24356">
    <property type="entry name" value="SERINE/THREONINE-PROTEIN KINASE"/>
    <property type="match status" value="1"/>
</dbReference>
<keyword evidence="8 14" id="KW-0547">Nucleotide-binding</keyword>
<dbReference type="PROSITE" id="PS00107">
    <property type="entry name" value="PROTEIN_KINASE_ATP"/>
    <property type="match status" value="1"/>
</dbReference>
<keyword evidence="11" id="KW-0460">Magnesium</keyword>
<evidence type="ECO:0000313" key="18">
    <source>
        <dbReference type="Proteomes" id="UP000075920"/>
    </source>
</evidence>
<evidence type="ECO:0000256" key="5">
    <source>
        <dbReference type="ARBA" id="ARBA00022527"/>
    </source>
</evidence>
<feature type="region of interest" description="Disordered" evidence="15">
    <location>
        <begin position="690"/>
        <end position="886"/>
    </location>
</feature>
<dbReference type="InterPro" id="IPR000719">
    <property type="entry name" value="Prot_kinase_dom"/>
</dbReference>
<dbReference type="CDD" id="cd21778">
    <property type="entry name" value="MobB_LATS1"/>
    <property type="match status" value="1"/>
</dbReference>
<keyword evidence="7" id="KW-0479">Metal-binding</keyword>
<dbReference type="GO" id="GO:0004674">
    <property type="term" value="F:protein serine/threonine kinase activity"/>
    <property type="evidence" value="ECO:0007669"/>
    <property type="project" value="UniProtKB-KW"/>
</dbReference>
<feature type="compositionally biased region" description="Low complexity" evidence="15">
    <location>
        <begin position="238"/>
        <end position="249"/>
    </location>
</feature>
<dbReference type="InterPro" id="IPR017441">
    <property type="entry name" value="Protein_kinase_ATP_BS"/>
</dbReference>
<dbReference type="GO" id="GO:0000082">
    <property type="term" value="P:G1/S transition of mitotic cell cycle"/>
    <property type="evidence" value="ECO:0007669"/>
    <property type="project" value="TreeGrafter"/>
</dbReference>
<feature type="region of interest" description="Disordered" evidence="15">
    <location>
        <begin position="212"/>
        <end position="313"/>
    </location>
</feature>
<feature type="compositionally biased region" description="Pro residues" evidence="15">
    <location>
        <begin position="520"/>
        <end position="531"/>
    </location>
</feature>
<dbReference type="GO" id="GO:1900181">
    <property type="term" value="P:negative regulation of protein localization to nucleus"/>
    <property type="evidence" value="ECO:0007669"/>
    <property type="project" value="UniProtKB-ARBA"/>
</dbReference>
<evidence type="ECO:0000256" key="12">
    <source>
        <dbReference type="ARBA" id="ARBA00047899"/>
    </source>
</evidence>
<evidence type="ECO:0000259" key="16">
    <source>
        <dbReference type="PROSITE" id="PS50011"/>
    </source>
</evidence>
<feature type="compositionally biased region" description="Polar residues" evidence="15">
    <location>
        <begin position="254"/>
        <end position="273"/>
    </location>
</feature>
<dbReference type="GO" id="GO:0046620">
    <property type="term" value="P:regulation of organ growth"/>
    <property type="evidence" value="ECO:0007669"/>
    <property type="project" value="TreeGrafter"/>
</dbReference>
<feature type="compositionally biased region" description="Low complexity" evidence="15">
    <location>
        <begin position="575"/>
        <end position="636"/>
    </location>
</feature>
<feature type="binding site" evidence="14">
    <location>
        <position position="992"/>
    </location>
    <ligand>
        <name>ATP</name>
        <dbReference type="ChEBI" id="CHEBI:30616"/>
    </ligand>
</feature>
<evidence type="ECO:0000256" key="4">
    <source>
        <dbReference type="ARBA" id="ARBA00022490"/>
    </source>
</evidence>
<dbReference type="InterPro" id="IPR011009">
    <property type="entry name" value="Kinase-like_dom_sf"/>
</dbReference>
<dbReference type="Gene3D" id="3.30.200.20">
    <property type="entry name" value="Phosphorylase Kinase, domain 1"/>
    <property type="match status" value="2"/>
</dbReference>
<feature type="compositionally biased region" description="Polar residues" evidence="15">
    <location>
        <begin position="439"/>
        <end position="451"/>
    </location>
</feature>
<proteinExistence type="predicted"/>
<evidence type="ECO:0000256" key="6">
    <source>
        <dbReference type="ARBA" id="ARBA00022679"/>
    </source>
</evidence>
<evidence type="ECO:0000256" key="1">
    <source>
        <dbReference type="ARBA" id="ARBA00001946"/>
    </source>
</evidence>
<dbReference type="STRING" id="112268.A0A182VXJ0"/>
<protein>
    <recommendedName>
        <fullName evidence="3">non-specific serine/threonine protein kinase</fullName>
        <ecNumber evidence="3">2.7.11.1</ecNumber>
    </recommendedName>
</protein>
<feature type="compositionally biased region" description="Polar residues" evidence="15">
    <location>
        <begin position="817"/>
        <end position="826"/>
    </location>
</feature>
<dbReference type="PROSITE" id="PS50011">
    <property type="entry name" value="PROTEIN_KINASE_DOM"/>
    <property type="match status" value="1"/>
</dbReference>
<feature type="compositionally biased region" description="Gly residues" evidence="15">
    <location>
        <begin position="277"/>
        <end position="290"/>
    </location>
</feature>
<reference evidence="17" key="2">
    <citation type="submission" date="2020-05" db="UniProtKB">
        <authorList>
            <consortium name="EnsemblMetazoa"/>
        </authorList>
    </citation>
    <scope>IDENTIFICATION</scope>
    <source>
        <strain evidence="17">MINIMUS1</strain>
    </source>
</reference>
<dbReference type="EnsemblMetazoa" id="AMIN002789-RA">
    <property type="protein sequence ID" value="AMIN002789-PA"/>
    <property type="gene ID" value="AMIN002789"/>
</dbReference>
<comment type="cofactor">
    <cofactor evidence="1">
        <name>Mg(2+)</name>
        <dbReference type="ChEBI" id="CHEBI:18420"/>
    </cofactor>
</comment>
<dbReference type="PANTHER" id="PTHR24356:SF418">
    <property type="entry name" value="SERINE_THREONINE-PROTEIN KINASE WARTS"/>
    <property type="match status" value="1"/>
</dbReference>
<dbReference type="GO" id="GO:0071944">
    <property type="term" value="C:cell periphery"/>
    <property type="evidence" value="ECO:0007669"/>
    <property type="project" value="UniProtKB-ARBA"/>
</dbReference>
<dbReference type="FunFam" id="1.10.510.10:FF:000199">
    <property type="entry name" value="Non-specific serine/threonine protein kinase"/>
    <property type="match status" value="1"/>
</dbReference>
<sequence>MNAQTVREKKLHCMNGKGGKVPSSVARHSTYNAIALEQIKNELMPYETGQALGGSQLVAPLKRKPSIEKDAPQSPLHMQRTSPALDSGAGSSRSNSPHSQQPFSAALVGRSSQYSPSPCPTNFSDAPPIPPPRCSSTPSTPQPPNPMHLLKRMSPASVASGRNGQFGGTASQSPARGSSPIASGGNHQLRQPIIVQNGPQVQQQLSQQMAVYTGNEPPPPYPQIGPSSPHNYLTSFHSRQSPTQSSTQSDFRKSPSSGFYSNASIGSSSPITVSQSGGAGGGGSVGGLGGSIQRPIPLQPKPSSVHAPASKAAQHPIIMHSVKSTQVQKPILQTAVAPPAPAGGVAGGSGAGGGGAGGSGGGGHPMHNNPPPPSYAVSVQHKLNKAATGYATPPSPSPSGLAHDGTASRHAGGAAGPSGPPGTGSVAPKQPLRAKPSQPGLQTVLPSNVPVQTGGGTVNGQSSSPAQPQVLSNNGGSGAGSPNDPPSYDSTMILLQKHSSPKKEPPPAYLLDGGSSGGGTPPPLPPSPHCPPSSAHEMEQQQHRNNSGGSGSNNHHQSSHQHHLHHLHHQHHNGHSGNVDGSGVNGSANGMNLSSANSSTNGSSSHNANANTINSNMSSNTNANANNNMKNSMHNNHNNHDHGGAMMQHATGVISNGKATGHSRTVDEDRLAHHHHHHLLHGATTNGVVMQHAGDPKQLPLPKAPPKSSGNGAGTPHGFTGALKSLGALMGGGGGQQQSQQQLNHHQQHHGGTHDAKQQRGIAATTASSGVRSSLMKTVRFPAGNSNGPAPAYTNGNAGMDHGLAGGSSAGSNESSPTTIPPSTGAITPAGGGGNASSSGGSAGGGGSGSGGAGGGEDNPRKIKHQSPIPERKNLSKEKEAERSECKVKHYSPQAYKFFMEQHIENVLKSYSQRNFRIKQLESEMSKLDLPEETKIEMRKLLCQKESNYIRLKRAKMDKSMFAKIKTIGVGAFGEVTLVKKIDTTNHLYAMKTLRKADVLKRNQVAHVKAERDILAEADNEWVVKLYYSFQDKDNLYFVMDYIPGGDLMSLLIKKGIFEEDLARFYIAELTYHARQDSMEAWSKFGSEIPPPLERRKFREKNRAKAHSIVGTPNYIAPEVLLRSGYTQLCDWWSVGVILYEMLVGQPPFLANTAEETQIKVINWRQTLRIPAEAQLTPEAKDIILRLCKNEDERIGRNVDEIKSHPFFRAIDFSKDLRSQQALFEPKIKYPTDTSNFDPIDPGRLQDSSSSCDEGGHGNLDEVCDSGKPFHHGFFEFTFRRFFDDECDHKITLDSSEGQAEAIYV</sequence>
<feature type="domain" description="Protein kinase" evidence="16">
    <location>
        <begin position="962"/>
        <end position="1208"/>
    </location>
</feature>
<feature type="region of interest" description="Disordered" evidence="15">
    <location>
        <begin position="342"/>
        <end position="645"/>
    </location>
</feature>
<keyword evidence="10 14" id="KW-0067">ATP-binding</keyword>
<dbReference type="VEuPathDB" id="VectorBase:AMIN002789"/>
<evidence type="ECO:0000313" key="17">
    <source>
        <dbReference type="EnsemblMetazoa" id="AMIN002789-PA"/>
    </source>
</evidence>
<dbReference type="FunFam" id="3.30.200.20:FF:000391">
    <property type="entry name" value="Large tumor suppressor kinase 1"/>
    <property type="match status" value="1"/>
</dbReference>
<name>A0A182VXJ0_9DIPT</name>
<evidence type="ECO:0000256" key="3">
    <source>
        <dbReference type="ARBA" id="ARBA00012513"/>
    </source>
</evidence>
<evidence type="ECO:0000256" key="10">
    <source>
        <dbReference type="ARBA" id="ARBA00022840"/>
    </source>
</evidence>
<dbReference type="SUPFAM" id="SSF56112">
    <property type="entry name" value="Protein kinase-like (PK-like)"/>
    <property type="match status" value="1"/>
</dbReference>
<dbReference type="InterPro" id="IPR050236">
    <property type="entry name" value="Ser_Thr_kinase_AGC"/>
</dbReference>
<comment type="subcellular location">
    <subcellularLocation>
        <location evidence="2">Cytoplasm</location>
    </subcellularLocation>
</comment>
<feature type="compositionally biased region" description="Low complexity" evidence="15">
    <location>
        <begin position="543"/>
        <end position="556"/>
    </location>
</feature>
<feature type="compositionally biased region" description="Basic and acidic residues" evidence="15">
    <location>
        <begin position="870"/>
        <end position="886"/>
    </location>
</feature>
<dbReference type="EC" id="2.7.11.1" evidence="3"/>
<reference evidence="18" key="1">
    <citation type="submission" date="2013-03" db="EMBL/GenBank/DDBJ databases">
        <title>The Genome Sequence of Anopheles minimus MINIMUS1.</title>
        <authorList>
            <consortium name="The Broad Institute Genomics Platform"/>
            <person name="Neafsey D.E."/>
            <person name="Walton C."/>
            <person name="Walker B."/>
            <person name="Young S.K."/>
            <person name="Zeng Q."/>
            <person name="Gargeya S."/>
            <person name="Fitzgerald M."/>
            <person name="Haas B."/>
            <person name="Abouelleil A."/>
            <person name="Allen A.W."/>
            <person name="Alvarado L."/>
            <person name="Arachchi H.M."/>
            <person name="Berlin A.M."/>
            <person name="Chapman S.B."/>
            <person name="Gainer-Dewar J."/>
            <person name="Goldberg J."/>
            <person name="Griggs A."/>
            <person name="Gujja S."/>
            <person name="Hansen M."/>
            <person name="Howarth C."/>
            <person name="Imamovic A."/>
            <person name="Ireland A."/>
            <person name="Larimer J."/>
            <person name="McCowan C."/>
            <person name="Murphy C."/>
            <person name="Pearson M."/>
            <person name="Poon T.W."/>
            <person name="Priest M."/>
            <person name="Roberts A."/>
            <person name="Saif S."/>
            <person name="Shea T."/>
            <person name="Sisk P."/>
            <person name="Sykes S."/>
            <person name="Wortman J."/>
            <person name="Nusbaum C."/>
            <person name="Birren B."/>
        </authorList>
    </citation>
    <scope>NUCLEOTIDE SEQUENCE [LARGE SCALE GENOMIC DNA]</scope>
    <source>
        <strain evidence="18">MINIMUS1</strain>
    </source>
</reference>
<feature type="compositionally biased region" description="Polar residues" evidence="15">
    <location>
        <begin position="79"/>
        <end position="103"/>
    </location>
</feature>
<feature type="region of interest" description="Disordered" evidence="15">
    <location>
        <begin position="1233"/>
        <end position="1254"/>
    </location>
</feature>
<dbReference type="GO" id="GO:0046872">
    <property type="term" value="F:metal ion binding"/>
    <property type="evidence" value="ECO:0007669"/>
    <property type="project" value="UniProtKB-KW"/>
</dbReference>
<feature type="compositionally biased region" description="Gly residues" evidence="15">
    <location>
        <begin position="830"/>
        <end position="857"/>
    </location>
</feature>
<dbReference type="GO" id="GO:0035329">
    <property type="term" value="P:hippo signaling"/>
    <property type="evidence" value="ECO:0007669"/>
    <property type="project" value="TreeGrafter"/>
</dbReference>
<feature type="compositionally biased region" description="Polar residues" evidence="15">
    <location>
        <begin position="459"/>
        <end position="471"/>
    </location>
</feature>
<evidence type="ECO:0000256" key="7">
    <source>
        <dbReference type="ARBA" id="ARBA00022723"/>
    </source>
</evidence>
<evidence type="ECO:0000256" key="11">
    <source>
        <dbReference type="ARBA" id="ARBA00022842"/>
    </source>
</evidence>
<feature type="compositionally biased region" description="Basic residues" evidence="15">
    <location>
        <begin position="557"/>
        <end position="574"/>
    </location>
</feature>
<feature type="compositionally biased region" description="Gly residues" evidence="15">
    <location>
        <begin position="344"/>
        <end position="364"/>
    </location>
</feature>
<dbReference type="Gene3D" id="1.10.510.10">
    <property type="entry name" value="Transferase(Phosphotransferase) domain 1"/>
    <property type="match status" value="1"/>
</dbReference>
<dbReference type="Proteomes" id="UP000075920">
    <property type="component" value="Unassembled WGS sequence"/>
</dbReference>
<keyword evidence="5" id="KW-0723">Serine/threonine-protein kinase</keyword>
<keyword evidence="9" id="KW-0418">Kinase</keyword>
<evidence type="ECO:0000256" key="8">
    <source>
        <dbReference type="ARBA" id="ARBA00022741"/>
    </source>
</evidence>
<dbReference type="GO" id="GO:0005524">
    <property type="term" value="F:ATP binding"/>
    <property type="evidence" value="ECO:0007669"/>
    <property type="project" value="UniProtKB-UniRule"/>
</dbReference>
<keyword evidence="4" id="KW-0963">Cytoplasm</keyword>